<accession>T1GNZ5</accession>
<keyword evidence="5" id="KW-0548">Nucleotidyltransferase</keyword>
<evidence type="ECO:0000313" key="9">
    <source>
        <dbReference type="EnsemblMetazoa" id="MESCA005308-PA"/>
    </source>
</evidence>
<dbReference type="Proteomes" id="UP000015102">
    <property type="component" value="Unassembled WGS sequence"/>
</dbReference>
<dbReference type="HOGENOM" id="CLU_532761_0_0_1"/>
<evidence type="ECO:0000313" key="10">
    <source>
        <dbReference type="Proteomes" id="UP000015102"/>
    </source>
</evidence>
<evidence type="ECO:0000256" key="2">
    <source>
        <dbReference type="ARBA" id="ARBA00012418"/>
    </source>
</evidence>
<keyword evidence="10" id="KW-1185">Reference proteome</keyword>
<dbReference type="InterPro" id="IPR007083">
    <property type="entry name" value="RNA_pol_Rpb1_4"/>
</dbReference>
<dbReference type="GO" id="GO:0006351">
    <property type="term" value="P:DNA-templated transcription"/>
    <property type="evidence" value="ECO:0007669"/>
    <property type="project" value="InterPro"/>
</dbReference>
<evidence type="ECO:0000259" key="7">
    <source>
        <dbReference type="Pfam" id="PF04997"/>
    </source>
</evidence>
<evidence type="ECO:0000256" key="1">
    <source>
        <dbReference type="ARBA" id="ARBA00006460"/>
    </source>
</evidence>
<feature type="domain" description="RNA polymerase Rpb1" evidence="7">
    <location>
        <begin position="4"/>
        <end position="258"/>
    </location>
</feature>
<dbReference type="InterPro" id="IPR038120">
    <property type="entry name" value="Rpb1_funnel_sf"/>
</dbReference>
<dbReference type="EMBL" id="CAQQ02025533">
    <property type="status" value="NOT_ANNOTATED_CDS"/>
    <property type="molecule type" value="Genomic_DNA"/>
</dbReference>
<evidence type="ECO:0000256" key="3">
    <source>
        <dbReference type="ARBA" id="ARBA00022478"/>
    </source>
</evidence>
<comment type="similarity">
    <text evidence="1">Belongs to the RNA polymerase beta' chain family.</text>
</comment>
<reference evidence="10" key="1">
    <citation type="submission" date="2013-02" db="EMBL/GenBank/DDBJ databases">
        <authorList>
            <person name="Hughes D."/>
        </authorList>
    </citation>
    <scope>NUCLEOTIDE SEQUENCE</scope>
    <source>
        <strain>Durham</strain>
        <strain evidence="10">NC isolate 2 -- Noor lab</strain>
    </source>
</reference>
<dbReference type="Gene3D" id="4.10.860.120">
    <property type="entry name" value="RNA polymerase II, clamp domain"/>
    <property type="match status" value="1"/>
</dbReference>
<dbReference type="EnsemblMetazoa" id="MESCA005308-RA">
    <property type="protein sequence ID" value="MESCA005308-PA"/>
    <property type="gene ID" value="MESCA005308"/>
</dbReference>
<dbReference type="PANTHER" id="PTHR19376">
    <property type="entry name" value="DNA-DIRECTED RNA POLYMERASE"/>
    <property type="match status" value="1"/>
</dbReference>
<sequence>MDPCGTCNSHSFCPGHVGHIELNTPVYNPFFIKTLFDILKISCLTCFKLQINARVQNILRLQLELADSGYITEAQNLEIYKSETAAFEDITDETSELVKAEELLKQHNKKIYNTKASCAVRSSVVAAALQKPTSKTCIHCKEALKKVKYSYKKLVMSVPAKEAETHKRQAMQNKVILADECKSYLHEIYKHYPEFLKLLFPILSYTSEKIPVDIFFMEVVPVVPPKCRPTNVLGSQVIENPQTTLYRNIIEANSILRLIFVNIKNDGADLQNEAKAVYDSELISGVLDKKQYGATEYGLIHCMYELYGGEVSTNVLTSFTKIFTSFLQREGFTLGVKDILVTAEADKKRRQIIQECRRVGDSVVAEAVNIENENPERELVAEKMAEAYGKDPNFRVILDRKYKSVLDSYTNSINETCLPAGLIQRFPDNNLQLMVLSGAKGSTVNTMQISCLLGQIELEGKRPPLMISGKSLPSFTESETSPKSGGFIDGRFMTGIQPQDFFFHCMAGREGL</sequence>
<dbReference type="Gene3D" id="1.10.132.30">
    <property type="match status" value="1"/>
</dbReference>
<dbReference type="InterPro" id="IPR007080">
    <property type="entry name" value="RNA_pol_Rpb1_1"/>
</dbReference>
<evidence type="ECO:0000256" key="4">
    <source>
        <dbReference type="ARBA" id="ARBA00022679"/>
    </source>
</evidence>
<dbReference type="PANTHER" id="PTHR19376:SF11">
    <property type="entry name" value="DNA-DIRECTED RNA POLYMERASE I SUBUNIT RPA1"/>
    <property type="match status" value="1"/>
</dbReference>
<name>T1GNZ5_MEGSC</name>
<dbReference type="GO" id="GO:0005736">
    <property type="term" value="C:RNA polymerase I complex"/>
    <property type="evidence" value="ECO:0007669"/>
    <property type="project" value="TreeGrafter"/>
</dbReference>
<protein>
    <recommendedName>
        <fullName evidence="2">DNA-directed RNA polymerase</fullName>
        <ecNumber evidence="2">2.7.7.6</ecNumber>
    </recommendedName>
</protein>
<dbReference type="InterPro" id="IPR045867">
    <property type="entry name" value="DNA-dir_RpoC_beta_prime"/>
</dbReference>
<evidence type="ECO:0000256" key="6">
    <source>
        <dbReference type="ARBA" id="ARBA00023163"/>
    </source>
</evidence>
<dbReference type="EC" id="2.7.7.6" evidence="2"/>
<keyword evidence="3" id="KW-0240">DNA-directed RNA polymerase</keyword>
<keyword evidence="4" id="KW-0808">Transferase</keyword>
<keyword evidence="6" id="KW-0804">Transcription</keyword>
<dbReference type="Pfam" id="PF05000">
    <property type="entry name" value="RNA_pol_Rpb1_4"/>
    <property type="match status" value="1"/>
</dbReference>
<dbReference type="SUPFAM" id="SSF64484">
    <property type="entry name" value="beta and beta-prime subunits of DNA dependent RNA-polymerase"/>
    <property type="match status" value="1"/>
</dbReference>
<dbReference type="InterPro" id="IPR044893">
    <property type="entry name" value="RNA_pol_Rpb1_clamp_domain"/>
</dbReference>
<dbReference type="GO" id="GO:0003899">
    <property type="term" value="F:DNA-directed RNA polymerase activity"/>
    <property type="evidence" value="ECO:0007669"/>
    <property type="project" value="UniProtKB-EC"/>
</dbReference>
<feature type="domain" description="RNA polymerase Rpb1" evidence="8">
    <location>
        <begin position="401"/>
        <end position="488"/>
    </location>
</feature>
<dbReference type="Gene3D" id="1.10.274.100">
    <property type="entry name" value="RNA polymerase Rpb1, domain 3"/>
    <property type="match status" value="1"/>
</dbReference>
<dbReference type="InterPro" id="IPR042102">
    <property type="entry name" value="RNA_pol_Rpb1_3_sf"/>
</dbReference>
<dbReference type="GO" id="GO:0003677">
    <property type="term" value="F:DNA binding"/>
    <property type="evidence" value="ECO:0007669"/>
    <property type="project" value="InterPro"/>
</dbReference>
<evidence type="ECO:0000256" key="5">
    <source>
        <dbReference type="ARBA" id="ARBA00022695"/>
    </source>
</evidence>
<dbReference type="STRING" id="36166.T1GNZ5"/>
<organism evidence="9 10">
    <name type="scientific">Megaselia scalaris</name>
    <name type="common">Humpbacked fly</name>
    <name type="synonym">Phora scalaris</name>
    <dbReference type="NCBI Taxonomy" id="36166"/>
    <lineage>
        <taxon>Eukaryota</taxon>
        <taxon>Metazoa</taxon>
        <taxon>Ecdysozoa</taxon>
        <taxon>Arthropoda</taxon>
        <taxon>Hexapoda</taxon>
        <taxon>Insecta</taxon>
        <taxon>Pterygota</taxon>
        <taxon>Neoptera</taxon>
        <taxon>Endopterygota</taxon>
        <taxon>Diptera</taxon>
        <taxon>Brachycera</taxon>
        <taxon>Muscomorpha</taxon>
        <taxon>Platypezoidea</taxon>
        <taxon>Phoridae</taxon>
        <taxon>Megaseliini</taxon>
        <taxon>Megaselia</taxon>
    </lineage>
</organism>
<dbReference type="AlphaFoldDB" id="T1GNZ5"/>
<proteinExistence type="inferred from homology"/>
<dbReference type="Pfam" id="PF04997">
    <property type="entry name" value="RNA_pol_Rpb1_1"/>
    <property type="match status" value="1"/>
</dbReference>
<evidence type="ECO:0000259" key="8">
    <source>
        <dbReference type="Pfam" id="PF05000"/>
    </source>
</evidence>
<dbReference type="EMBL" id="CAQQ02025534">
    <property type="status" value="NOT_ANNOTATED_CDS"/>
    <property type="molecule type" value="Genomic_DNA"/>
</dbReference>
<dbReference type="EMBL" id="CAQQ02025532">
    <property type="status" value="NOT_ANNOTATED_CDS"/>
    <property type="molecule type" value="Genomic_DNA"/>
</dbReference>
<reference evidence="9" key="2">
    <citation type="submission" date="2015-06" db="UniProtKB">
        <authorList>
            <consortium name="EnsemblMetazoa"/>
        </authorList>
    </citation>
    <scope>IDENTIFICATION</scope>
</reference>